<keyword evidence="3" id="KW-1185">Reference proteome</keyword>
<evidence type="ECO:0000256" key="1">
    <source>
        <dbReference type="SAM" id="Phobius"/>
    </source>
</evidence>
<accession>A0AA41QIW9</accession>
<reference evidence="2" key="1">
    <citation type="submission" date="2022-01" db="EMBL/GenBank/DDBJ databases">
        <title>Antribacter sp. nov., isolated from Guizhou of China.</title>
        <authorList>
            <person name="Chengliang C."/>
            <person name="Ya Z."/>
        </authorList>
    </citation>
    <scope>NUCLEOTIDE SEQUENCE</scope>
    <source>
        <strain evidence="2">KLBMP 9083</strain>
    </source>
</reference>
<sequence length="65" mass="7115">MSKEPGPTWADACAFVAFADVFVLIALAEGLQYALWTTLLAPLPIALVVHDYVAMRQGTNQHSRK</sequence>
<feature type="transmembrane region" description="Helical" evidence="1">
    <location>
        <begin position="9"/>
        <end position="27"/>
    </location>
</feature>
<evidence type="ECO:0000313" key="3">
    <source>
        <dbReference type="Proteomes" id="UP001165405"/>
    </source>
</evidence>
<dbReference type="RefSeq" id="WP_236091327.1">
    <property type="nucleotide sequence ID" value="NZ_JAKGSG010000064.1"/>
</dbReference>
<comment type="caution">
    <text evidence="2">The sequence shown here is derived from an EMBL/GenBank/DDBJ whole genome shotgun (WGS) entry which is preliminary data.</text>
</comment>
<gene>
    <name evidence="2" type="ORF">L1785_21635</name>
</gene>
<keyword evidence="1" id="KW-1133">Transmembrane helix</keyword>
<name>A0AA41QIW9_9MICO</name>
<protein>
    <submittedName>
        <fullName evidence="2">Uncharacterized protein</fullName>
    </submittedName>
</protein>
<dbReference type="EMBL" id="JAKGSG010000064">
    <property type="protein sequence ID" value="MCF4123575.1"/>
    <property type="molecule type" value="Genomic_DNA"/>
</dbReference>
<proteinExistence type="predicted"/>
<organism evidence="2 3">
    <name type="scientific">Antribacter soli</name>
    <dbReference type="NCBI Taxonomy" id="2910976"/>
    <lineage>
        <taxon>Bacteria</taxon>
        <taxon>Bacillati</taxon>
        <taxon>Actinomycetota</taxon>
        <taxon>Actinomycetes</taxon>
        <taxon>Micrococcales</taxon>
        <taxon>Promicromonosporaceae</taxon>
        <taxon>Antribacter</taxon>
    </lineage>
</organism>
<dbReference type="Proteomes" id="UP001165405">
    <property type="component" value="Unassembled WGS sequence"/>
</dbReference>
<keyword evidence="1" id="KW-0812">Transmembrane</keyword>
<feature type="transmembrane region" description="Helical" evidence="1">
    <location>
        <begin position="33"/>
        <end position="55"/>
    </location>
</feature>
<dbReference type="AlphaFoldDB" id="A0AA41QIW9"/>
<evidence type="ECO:0000313" key="2">
    <source>
        <dbReference type="EMBL" id="MCF4123575.1"/>
    </source>
</evidence>
<keyword evidence="1" id="KW-0472">Membrane</keyword>